<dbReference type="Pfam" id="PF10825">
    <property type="entry name" value="DUF2752"/>
    <property type="match status" value="1"/>
</dbReference>
<organism evidence="2 3">
    <name type="scientific">Paenibacillus curdlanolyticus YK9</name>
    <dbReference type="NCBI Taxonomy" id="717606"/>
    <lineage>
        <taxon>Bacteria</taxon>
        <taxon>Bacillati</taxon>
        <taxon>Bacillota</taxon>
        <taxon>Bacilli</taxon>
        <taxon>Bacillales</taxon>
        <taxon>Paenibacillaceae</taxon>
        <taxon>Paenibacillus</taxon>
    </lineage>
</organism>
<dbReference type="InterPro" id="IPR021215">
    <property type="entry name" value="DUF2752"/>
</dbReference>
<proteinExistence type="predicted"/>
<dbReference type="OrthoDB" id="9815897at2"/>
<keyword evidence="1" id="KW-0472">Membrane</keyword>
<sequence>MAPIRRRNLKLAWGSSFVVGGLLYLKVWLPLTGLGIPCLFHELTGFYCPGCGVTRAAKALLALDMEQAFRYNSLIFALLPLYLAYFIANKKQLQPASKLLMAAMLTLTISFGILRNIPEFSWLAPHAAMAS</sequence>
<evidence type="ECO:0000313" key="2">
    <source>
        <dbReference type="EMBL" id="EFM08575.1"/>
    </source>
</evidence>
<dbReference type="eggNOG" id="ENOG5032SNY">
    <property type="taxonomic scope" value="Bacteria"/>
</dbReference>
<dbReference type="STRING" id="717606.PaecuDRAFT_4586"/>
<protein>
    <recommendedName>
        <fullName evidence="4">DUF2752 domain-containing protein</fullName>
    </recommendedName>
</protein>
<name>E0IFZ5_9BACL</name>
<keyword evidence="3" id="KW-1185">Reference proteome</keyword>
<dbReference type="Proteomes" id="UP000005387">
    <property type="component" value="Unassembled WGS sequence"/>
</dbReference>
<feature type="transmembrane region" description="Helical" evidence="1">
    <location>
        <begin position="99"/>
        <end position="117"/>
    </location>
</feature>
<dbReference type="EMBL" id="AEDD01000015">
    <property type="protein sequence ID" value="EFM08575.1"/>
    <property type="molecule type" value="Genomic_DNA"/>
</dbReference>
<accession>E0IFZ5</accession>
<keyword evidence="1" id="KW-1133">Transmembrane helix</keyword>
<feature type="transmembrane region" description="Helical" evidence="1">
    <location>
        <begin position="68"/>
        <end position="87"/>
    </location>
</feature>
<evidence type="ECO:0000256" key="1">
    <source>
        <dbReference type="SAM" id="Phobius"/>
    </source>
</evidence>
<feature type="transmembrane region" description="Helical" evidence="1">
    <location>
        <begin position="12"/>
        <end position="31"/>
    </location>
</feature>
<dbReference type="AlphaFoldDB" id="E0IFZ5"/>
<evidence type="ECO:0008006" key="4">
    <source>
        <dbReference type="Google" id="ProtNLM"/>
    </source>
</evidence>
<reference evidence="2 3" key="1">
    <citation type="submission" date="2010-07" db="EMBL/GenBank/DDBJ databases">
        <title>The draft genome of Paenibacillus curdlanolyticus YK9.</title>
        <authorList>
            <consortium name="US DOE Joint Genome Institute (JGI-PGF)"/>
            <person name="Lucas S."/>
            <person name="Copeland A."/>
            <person name="Lapidus A."/>
            <person name="Cheng J.-F."/>
            <person name="Bruce D."/>
            <person name="Goodwin L."/>
            <person name="Pitluck S."/>
            <person name="Land M.L."/>
            <person name="Hauser L."/>
            <person name="Chang Y.-J."/>
            <person name="Jeffries C."/>
            <person name="Anderson I.J."/>
            <person name="Johnson E."/>
            <person name="Loganathan U."/>
            <person name="Mulhopadhyay B."/>
            <person name="Kyrpides N."/>
            <person name="Woyke T.J."/>
        </authorList>
    </citation>
    <scope>NUCLEOTIDE SEQUENCE [LARGE SCALE GENOMIC DNA]</scope>
    <source>
        <strain evidence="2 3">YK9</strain>
    </source>
</reference>
<gene>
    <name evidence="2" type="ORF">PaecuDRAFT_4586</name>
</gene>
<evidence type="ECO:0000313" key="3">
    <source>
        <dbReference type="Proteomes" id="UP000005387"/>
    </source>
</evidence>
<keyword evidence="1" id="KW-0812">Transmembrane</keyword>